<dbReference type="PRINTS" id="PR00783">
    <property type="entry name" value="MINTRINSICP"/>
</dbReference>
<name>A0AAJ6TSX8_POPEU</name>
<evidence type="ECO:0000256" key="2">
    <source>
        <dbReference type="ARBA" id="ARBA00022448"/>
    </source>
</evidence>
<dbReference type="PROSITE" id="PS00221">
    <property type="entry name" value="MIP"/>
    <property type="match status" value="1"/>
</dbReference>
<dbReference type="KEGG" id="peu:105119980"/>
<keyword evidence="2 6" id="KW-0813">Transport</keyword>
<feature type="transmembrane region" description="Helical" evidence="7">
    <location>
        <begin position="76"/>
        <end position="96"/>
    </location>
</feature>
<dbReference type="AlphaFoldDB" id="A0AAJ6TSX8"/>
<evidence type="ECO:0000256" key="3">
    <source>
        <dbReference type="ARBA" id="ARBA00022692"/>
    </source>
</evidence>
<gene>
    <name evidence="9" type="primary">LOC105119980</name>
</gene>
<dbReference type="Proteomes" id="UP000694918">
    <property type="component" value="Unplaced"/>
</dbReference>
<accession>A0AAJ6TSX8</accession>
<evidence type="ECO:0000256" key="6">
    <source>
        <dbReference type="RuleBase" id="RU000477"/>
    </source>
</evidence>
<organism evidence="8 9">
    <name type="scientific">Populus euphratica</name>
    <name type="common">Euphrates poplar</name>
    <dbReference type="NCBI Taxonomy" id="75702"/>
    <lineage>
        <taxon>Eukaryota</taxon>
        <taxon>Viridiplantae</taxon>
        <taxon>Streptophyta</taxon>
        <taxon>Embryophyta</taxon>
        <taxon>Tracheophyta</taxon>
        <taxon>Spermatophyta</taxon>
        <taxon>Magnoliopsida</taxon>
        <taxon>eudicotyledons</taxon>
        <taxon>Gunneridae</taxon>
        <taxon>Pentapetalae</taxon>
        <taxon>rosids</taxon>
        <taxon>fabids</taxon>
        <taxon>Malpighiales</taxon>
        <taxon>Salicaceae</taxon>
        <taxon>Saliceae</taxon>
        <taxon>Populus</taxon>
    </lineage>
</organism>
<dbReference type="InterPro" id="IPR034294">
    <property type="entry name" value="Aquaporin_transptr"/>
</dbReference>
<evidence type="ECO:0000313" key="8">
    <source>
        <dbReference type="Proteomes" id="UP000694918"/>
    </source>
</evidence>
<dbReference type="Gene3D" id="1.20.1080.10">
    <property type="entry name" value="Glycerol uptake facilitator protein"/>
    <property type="match status" value="1"/>
</dbReference>
<evidence type="ECO:0000256" key="1">
    <source>
        <dbReference type="ARBA" id="ARBA00004141"/>
    </source>
</evidence>
<dbReference type="GO" id="GO:0015267">
    <property type="term" value="F:channel activity"/>
    <property type="evidence" value="ECO:0007669"/>
    <property type="project" value="InterPro"/>
</dbReference>
<comment type="similarity">
    <text evidence="6">Belongs to the MIP/aquaporin (TC 1.A.8) family.</text>
</comment>
<reference evidence="9" key="1">
    <citation type="submission" date="2025-08" db="UniProtKB">
        <authorList>
            <consortium name="RefSeq"/>
        </authorList>
    </citation>
    <scope>IDENTIFICATION</scope>
</reference>
<evidence type="ECO:0000256" key="5">
    <source>
        <dbReference type="ARBA" id="ARBA00023136"/>
    </source>
</evidence>
<dbReference type="Pfam" id="PF00230">
    <property type="entry name" value="MIP"/>
    <property type="match status" value="1"/>
</dbReference>
<keyword evidence="3 6" id="KW-0812">Transmembrane</keyword>
<proteinExistence type="inferred from homology"/>
<dbReference type="GO" id="GO:0016020">
    <property type="term" value="C:membrane"/>
    <property type="evidence" value="ECO:0007669"/>
    <property type="project" value="UniProtKB-SubCell"/>
</dbReference>
<evidence type="ECO:0000256" key="7">
    <source>
        <dbReference type="SAM" id="Phobius"/>
    </source>
</evidence>
<dbReference type="PANTHER" id="PTHR45724:SF21">
    <property type="entry name" value="MAJOR INTRINSIC PROTEIN"/>
    <property type="match status" value="1"/>
</dbReference>
<keyword evidence="8" id="KW-1185">Reference proteome</keyword>
<evidence type="ECO:0000313" key="9">
    <source>
        <dbReference type="RefSeq" id="XP_011016481.1"/>
    </source>
</evidence>
<dbReference type="GeneID" id="105119980"/>
<feature type="transmembrane region" description="Helical" evidence="7">
    <location>
        <begin position="49"/>
        <end position="69"/>
    </location>
</feature>
<sequence>MASSNSITEPSPKFQLPTRRSIMAEAKAASPAPEWLSPRNAALCNFQKVLVAELMGTYILVFVGCGAALTDKIQRLNMLGIAIVWGAVLMAAIYALRHVSGAHFNPAVSIALAVVRKFSWKEVPMYILAQVLGSTLASLTLRVLFHEQGNIQPIVNQYSDPTSDLEAIVWEFIITFILMFTICGVATDPRAVWSELH</sequence>
<comment type="subcellular location">
    <subcellularLocation>
        <location evidence="1">Membrane</location>
        <topology evidence="1">Multi-pass membrane protein</topology>
    </subcellularLocation>
</comment>
<keyword evidence="4 7" id="KW-1133">Transmembrane helix</keyword>
<keyword evidence="5 7" id="KW-0472">Membrane</keyword>
<dbReference type="PANTHER" id="PTHR45724">
    <property type="entry name" value="AQUAPORIN NIP2-1"/>
    <property type="match status" value="1"/>
</dbReference>
<dbReference type="InterPro" id="IPR023271">
    <property type="entry name" value="Aquaporin-like"/>
</dbReference>
<dbReference type="SUPFAM" id="SSF81338">
    <property type="entry name" value="Aquaporin-like"/>
    <property type="match status" value="1"/>
</dbReference>
<dbReference type="InterPro" id="IPR000425">
    <property type="entry name" value="MIP"/>
</dbReference>
<dbReference type="InterPro" id="IPR022357">
    <property type="entry name" value="MIP_CS"/>
</dbReference>
<feature type="transmembrane region" description="Helical" evidence="7">
    <location>
        <begin position="165"/>
        <end position="187"/>
    </location>
</feature>
<protein>
    <submittedName>
        <fullName evidence="9">Aquaporin NIP1-1-like isoform X1</fullName>
    </submittedName>
</protein>
<feature type="transmembrane region" description="Helical" evidence="7">
    <location>
        <begin position="125"/>
        <end position="145"/>
    </location>
</feature>
<evidence type="ECO:0000256" key="4">
    <source>
        <dbReference type="ARBA" id="ARBA00022989"/>
    </source>
</evidence>
<dbReference type="RefSeq" id="XP_011016481.1">
    <property type="nucleotide sequence ID" value="XM_011018179.1"/>
</dbReference>